<evidence type="ECO:0000313" key="2">
    <source>
        <dbReference type="EMBL" id="SDG32355.1"/>
    </source>
</evidence>
<gene>
    <name evidence="2" type="ORF">SAMN05216260_117136</name>
</gene>
<reference evidence="2 3" key="1">
    <citation type="submission" date="2016-10" db="EMBL/GenBank/DDBJ databases">
        <authorList>
            <person name="de Groot N.N."/>
        </authorList>
    </citation>
    <scope>NUCLEOTIDE SEQUENCE [LARGE SCALE GENOMIC DNA]</scope>
    <source>
        <strain evidence="2 3">CGMCC 4.1859</strain>
    </source>
</reference>
<accession>A0A1G7TAU6</accession>
<evidence type="ECO:0000256" key="1">
    <source>
        <dbReference type="SAM" id="Phobius"/>
    </source>
</evidence>
<evidence type="ECO:0000313" key="3">
    <source>
        <dbReference type="Proteomes" id="UP000198614"/>
    </source>
</evidence>
<keyword evidence="1" id="KW-0812">Transmembrane</keyword>
<organism evidence="2 3">
    <name type="scientific">Streptomyces griseoaurantiacus</name>
    <dbReference type="NCBI Taxonomy" id="68213"/>
    <lineage>
        <taxon>Bacteria</taxon>
        <taxon>Bacillati</taxon>
        <taxon>Actinomycetota</taxon>
        <taxon>Actinomycetes</taxon>
        <taxon>Kitasatosporales</taxon>
        <taxon>Streptomycetaceae</taxon>
        <taxon>Streptomyces</taxon>
        <taxon>Streptomyces aurantiacus group</taxon>
    </lineage>
</organism>
<proteinExistence type="predicted"/>
<dbReference type="EMBL" id="FNAX01000017">
    <property type="protein sequence ID" value="SDG32355.1"/>
    <property type="molecule type" value="Genomic_DNA"/>
</dbReference>
<protein>
    <submittedName>
        <fullName evidence="2">Uncharacterized protein</fullName>
    </submittedName>
</protein>
<feature type="transmembrane region" description="Helical" evidence="1">
    <location>
        <begin position="55"/>
        <end position="75"/>
    </location>
</feature>
<keyword evidence="1" id="KW-1133">Transmembrane helix</keyword>
<dbReference type="Proteomes" id="UP000198614">
    <property type="component" value="Unassembled WGS sequence"/>
</dbReference>
<dbReference type="AlphaFoldDB" id="A0A1G7TAU6"/>
<sequence length="89" mass="9236">MEFCFHCVTRRLAGKFVRAWMVAESADGTAPGLGCTKESSAVGPDKPHKVASAECGLLFSILLVLPAAGAGVLFADASNVKILLLSTTL</sequence>
<name>A0A1G7TAU6_9ACTN</name>
<keyword evidence="1" id="KW-0472">Membrane</keyword>